<feature type="non-terminal residue" evidence="4">
    <location>
        <position position="1"/>
    </location>
</feature>
<evidence type="ECO:0000256" key="2">
    <source>
        <dbReference type="SAM" id="Coils"/>
    </source>
</evidence>
<evidence type="ECO:0000313" key="5">
    <source>
        <dbReference type="Proteomes" id="UP000752696"/>
    </source>
</evidence>
<evidence type="ECO:0000259" key="3">
    <source>
        <dbReference type="Pfam" id="PF13863"/>
    </source>
</evidence>
<dbReference type="InterPro" id="IPR051147">
    <property type="entry name" value="CFAP_domain-containing"/>
</dbReference>
<name>A0A6V7HJ42_9HYME</name>
<dbReference type="AlphaFoldDB" id="A0A6V7HJ42"/>
<dbReference type="PANTHER" id="PTHR21683:SF2">
    <property type="entry name" value="COILED-COIL DOMAIN-CONTAINING PROTEIN 42 LIKE-2-LIKE"/>
    <property type="match status" value="1"/>
</dbReference>
<keyword evidence="5" id="KW-1185">Reference proteome</keyword>
<dbReference type="PANTHER" id="PTHR21683">
    <property type="entry name" value="COILED-COIL DOMAIN-CONTAINING PROTEIN 42 LIKE-2-LIKE-RELATED"/>
    <property type="match status" value="1"/>
</dbReference>
<accession>A0A6V7HJ42</accession>
<comment type="caution">
    <text evidence="4">The sequence shown here is derived from an EMBL/GenBank/DDBJ whole genome shotgun (WGS) entry which is preliminary data.</text>
</comment>
<dbReference type="Proteomes" id="UP000752696">
    <property type="component" value="Unassembled WGS sequence"/>
</dbReference>
<sequence>MATVQEEIKNFVQRATITTNSQEAVTEYFLSKQQDRNIKKYPEWDKPRVYPALEVVRAHCELAKTEERLRAKWAEQEKKRKFMDEQWNEMRRQELVLRESFIKFNRFVRENQEKRDRADTKIKEERERQTRRLEEINELEEKLRYMNDIRDRMKKHVAEYKKYQDYLDRVIIETGEFHSISEIFNRYETLIEARSILSEHQDKNLELLEEKGTEMHHMTESKSQKIMTLNNKLAQLQARRDKAEVQARKWETIVAEIKVTAAEKNLEHTQVKTCCWNLYQQICKRKDIPVTVSKDDVEQQLDYIKRTILELKRVIKVAKKHATNCNLASFEQASRSFSIILYCLFNLESSARAIVSSSTSS</sequence>
<keyword evidence="1 2" id="KW-0175">Coiled coil</keyword>
<protein>
    <recommendedName>
        <fullName evidence="3">DUF4200 domain-containing protein</fullName>
    </recommendedName>
</protein>
<dbReference type="Pfam" id="PF13863">
    <property type="entry name" value="DUF4200"/>
    <property type="match status" value="1"/>
</dbReference>
<feature type="coiled-coil region" evidence="2">
    <location>
        <begin position="219"/>
        <end position="253"/>
    </location>
</feature>
<organism evidence="4 5">
    <name type="scientific">Heterotrigona itama</name>
    <dbReference type="NCBI Taxonomy" id="395501"/>
    <lineage>
        <taxon>Eukaryota</taxon>
        <taxon>Metazoa</taxon>
        <taxon>Ecdysozoa</taxon>
        <taxon>Arthropoda</taxon>
        <taxon>Hexapoda</taxon>
        <taxon>Insecta</taxon>
        <taxon>Pterygota</taxon>
        <taxon>Neoptera</taxon>
        <taxon>Endopterygota</taxon>
        <taxon>Hymenoptera</taxon>
        <taxon>Apocrita</taxon>
        <taxon>Aculeata</taxon>
        <taxon>Apoidea</taxon>
        <taxon>Anthophila</taxon>
        <taxon>Apidae</taxon>
        <taxon>Heterotrigona</taxon>
    </lineage>
</organism>
<evidence type="ECO:0000256" key="1">
    <source>
        <dbReference type="ARBA" id="ARBA00023054"/>
    </source>
</evidence>
<feature type="domain" description="DUF4200" evidence="3">
    <location>
        <begin position="61"/>
        <end position="171"/>
    </location>
</feature>
<dbReference type="InterPro" id="IPR025252">
    <property type="entry name" value="DUF4200"/>
</dbReference>
<dbReference type="GO" id="GO:0005856">
    <property type="term" value="C:cytoskeleton"/>
    <property type="evidence" value="ECO:0007669"/>
    <property type="project" value="UniProtKB-ARBA"/>
</dbReference>
<evidence type="ECO:0000313" key="4">
    <source>
        <dbReference type="EMBL" id="CAD1479813.1"/>
    </source>
</evidence>
<reference evidence="4" key="1">
    <citation type="submission" date="2020-07" db="EMBL/GenBank/DDBJ databases">
        <authorList>
            <person name="Nazaruddin N."/>
        </authorList>
    </citation>
    <scope>NUCLEOTIDE SEQUENCE</scope>
</reference>
<gene>
    <name evidence="4" type="ORF">MHI_LOCUS884156</name>
</gene>
<proteinExistence type="predicted"/>
<feature type="coiled-coil region" evidence="2">
    <location>
        <begin position="108"/>
        <end position="156"/>
    </location>
</feature>
<dbReference type="EMBL" id="CAJDYZ010011674">
    <property type="protein sequence ID" value="CAD1479813.1"/>
    <property type="molecule type" value="Genomic_DNA"/>
</dbReference>